<dbReference type="VEuPathDB" id="TriTrypDB:PCON_0003610"/>
<evidence type="ECO:0000256" key="1">
    <source>
        <dbReference type="SAM" id="MobiDB-lite"/>
    </source>
</evidence>
<feature type="region of interest" description="Disordered" evidence="1">
    <location>
        <begin position="137"/>
        <end position="173"/>
    </location>
</feature>
<accession>A0A1B1FGW9</accession>
<name>A0A1B1FGW9_9TRYP</name>
<feature type="compositionally biased region" description="Polar residues" evidence="1">
    <location>
        <begin position="246"/>
        <end position="255"/>
    </location>
</feature>
<feature type="compositionally biased region" description="Basic and acidic residues" evidence="1">
    <location>
        <begin position="150"/>
        <end position="173"/>
    </location>
</feature>
<feature type="compositionally biased region" description="Basic and acidic residues" evidence="1">
    <location>
        <begin position="257"/>
        <end position="268"/>
    </location>
</feature>
<sequence>MGLCDSPPQTVDHTVAEQRQYIDDVKAAFKGFDMAMTNTMNAYRDLLSALEKVGTVFASMAENVKSVEVRHPVQEFAEGMRKLKESTAFLNFNEDMHNGVSNTLIPLREEIKTLDKQCKDVEKTKEAYDQHRYNVEKKEKKYTKSNRPLSESKGHAKEIEKRDARRAAFESKSEGLTTAVRHMHEQHEGVLVGMINEFCRSVSNFSEFLSVEMKRFRSSGRGTNPLLETRSSMMPASGGKRLPSESPGSRANSYAASERRQSTGEKPSDGANHLTLEEQYYNVTKSGSPKQNPSVS</sequence>
<proteinExistence type="predicted"/>
<evidence type="ECO:0000313" key="2">
    <source>
        <dbReference type="EMBL" id="ANQ44606.1"/>
    </source>
</evidence>
<dbReference type="EMBL" id="KU375192">
    <property type="protein sequence ID" value="ANQ44606.1"/>
    <property type="molecule type" value="Genomic_DNA"/>
</dbReference>
<dbReference type="AlphaFoldDB" id="A0A1B1FGW9"/>
<feature type="region of interest" description="Disordered" evidence="1">
    <location>
        <begin position="218"/>
        <end position="296"/>
    </location>
</feature>
<dbReference type="PANTHER" id="PTHR38148">
    <property type="entry name" value="BAR DOMAIN-CONTAINING PROTEIN"/>
    <property type="match status" value="1"/>
</dbReference>
<reference evidence="2" key="1">
    <citation type="journal article" date="2016" name="Genome Biol. Evol.">
        <title>Species- and Strain-Specific Adaptation of the HSP70 Super Family in Pathogenic Trypanosomatids.</title>
        <authorList>
            <person name="Drini S."/>
            <person name="Criscuolo A."/>
            <person name="Lechat P."/>
            <person name="Imamura H."/>
            <person name="Skalicky T."/>
            <person name="Rachidi N."/>
            <person name="Lukes J."/>
            <person name="Dujardin J.C."/>
            <person name="Spath G.F."/>
        </authorList>
    </citation>
    <scope>NUCLEOTIDE SEQUENCE</scope>
    <source>
        <strain evidence="2">CUL13-MS</strain>
    </source>
</reference>
<dbReference type="InterPro" id="IPR027267">
    <property type="entry name" value="AH/BAR_dom_sf"/>
</dbReference>
<dbReference type="PANTHER" id="PTHR38148:SF3">
    <property type="entry name" value="BAR DOMAIN-CONTAINING PROTEIN"/>
    <property type="match status" value="1"/>
</dbReference>
<feature type="compositionally biased region" description="Polar residues" evidence="1">
    <location>
        <begin position="281"/>
        <end position="296"/>
    </location>
</feature>
<dbReference type="SUPFAM" id="SSF103657">
    <property type="entry name" value="BAR/IMD domain-like"/>
    <property type="match status" value="1"/>
</dbReference>
<organism evidence="2">
    <name type="scientific">Paratrypanosoma confusum</name>
    <dbReference type="NCBI Taxonomy" id="1470209"/>
    <lineage>
        <taxon>Eukaryota</taxon>
        <taxon>Discoba</taxon>
        <taxon>Euglenozoa</taxon>
        <taxon>Kinetoplastea</taxon>
        <taxon>Metakinetoplastina</taxon>
        <taxon>Trypanosomatida</taxon>
        <taxon>Trypanosomatidae</taxon>
        <taxon>Paratrypanosoma</taxon>
    </lineage>
</organism>
<dbReference type="Gene3D" id="1.20.1270.60">
    <property type="entry name" value="Arfaptin homology (AH) domain/BAR domain"/>
    <property type="match status" value="1"/>
</dbReference>
<protein>
    <submittedName>
        <fullName evidence="2">Flabarin</fullName>
    </submittedName>
</protein>